<comment type="caution">
    <text evidence="1">The sequence shown here is derived from an EMBL/GenBank/DDBJ whole genome shotgun (WGS) entry which is preliminary data.</text>
</comment>
<protein>
    <submittedName>
        <fullName evidence="1">Uncharacterized protein</fullName>
    </submittedName>
</protein>
<organism evidence="1 2">
    <name type="scientific">Petralouisia muris</name>
    <dbReference type="NCBI Taxonomy" id="3032872"/>
    <lineage>
        <taxon>Bacteria</taxon>
        <taxon>Bacillati</taxon>
        <taxon>Bacillota</taxon>
        <taxon>Clostridia</taxon>
        <taxon>Lachnospirales</taxon>
        <taxon>Lachnospiraceae</taxon>
        <taxon>Petralouisia</taxon>
    </lineage>
</organism>
<keyword evidence="2" id="KW-1185">Reference proteome</keyword>
<dbReference type="Proteomes" id="UP000304953">
    <property type="component" value="Unassembled WGS sequence"/>
</dbReference>
<evidence type="ECO:0000313" key="1">
    <source>
        <dbReference type="EMBL" id="TGY91520.1"/>
    </source>
</evidence>
<proteinExistence type="predicted"/>
<dbReference type="EMBL" id="SRYA01000055">
    <property type="protein sequence ID" value="TGY91520.1"/>
    <property type="molecule type" value="Genomic_DNA"/>
</dbReference>
<name>A0AC61RR80_9FIRM</name>
<sequence length="65" mass="7297">MGNRAKKWLADQMEQNHVSAEIIADVLEIPMDDLLVGKAGSLDSDDFLRACAYLHLRPEKLLLAF</sequence>
<reference evidence="1" key="1">
    <citation type="submission" date="2019-04" db="EMBL/GenBank/DDBJ databases">
        <title>Microbes associate with the intestines of laboratory mice.</title>
        <authorList>
            <person name="Navarre W."/>
            <person name="Wong E."/>
            <person name="Huang K."/>
            <person name="Tropini C."/>
            <person name="Ng K."/>
            <person name="Yu B."/>
        </authorList>
    </citation>
    <scope>NUCLEOTIDE SEQUENCE</scope>
    <source>
        <strain evidence="1">NM01_1-7b</strain>
    </source>
</reference>
<gene>
    <name evidence="1" type="ORF">E5329_20790</name>
</gene>
<evidence type="ECO:0000313" key="2">
    <source>
        <dbReference type="Proteomes" id="UP000304953"/>
    </source>
</evidence>
<accession>A0AC61RR80</accession>